<dbReference type="Gene3D" id="2.60.120.650">
    <property type="entry name" value="Cupin"/>
    <property type="match status" value="1"/>
</dbReference>
<keyword evidence="4" id="KW-1185">Reference proteome</keyword>
<evidence type="ECO:0000313" key="3">
    <source>
        <dbReference type="EMBL" id="KAL1844582.1"/>
    </source>
</evidence>
<feature type="domain" description="JmjC" evidence="2">
    <location>
        <begin position="185"/>
        <end position="344"/>
    </location>
</feature>
<reference evidence="3 4" key="1">
    <citation type="journal article" date="2024" name="Commun. Biol.">
        <title>Comparative genomic analysis of thermophilic fungi reveals convergent evolutionary adaptations and gene losses.</title>
        <authorList>
            <person name="Steindorff A.S."/>
            <person name="Aguilar-Pontes M.V."/>
            <person name="Robinson A.J."/>
            <person name="Andreopoulos B."/>
            <person name="LaButti K."/>
            <person name="Kuo A."/>
            <person name="Mondo S."/>
            <person name="Riley R."/>
            <person name="Otillar R."/>
            <person name="Haridas S."/>
            <person name="Lipzen A."/>
            <person name="Grimwood J."/>
            <person name="Schmutz J."/>
            <person name="Clum A."/>
            <person name="Reid I.D."/>
            <person name="Moisan M.C."/>
            <person name="Butler G."/>
            <person name="Nguyen T.T.M."/>
            <person name="Dewar K."/>
            <person name="Conant G."/>
            <person name="Drula E."/>
            <person name="Henrissat B."/>
            <person name="Hansel C."/>
            <person name="Singer S."/>
            <person name="Hutchinson M.I."/>
            <person name="de Vries R.P."/>
            <person name="Natvig D.O."/>
            <person name="Powell A.J."/>
            <person name="Tsang A."/>
            <person name="Grigoriev I.V."/>
        </authorList>
    </citation>
    <scope>NUCLEOTIDE SEQUENCE [LARGE SCALE GENOMIC DNA]</scope>
    <source>
        <strain evidence="3 4">ATCC 24622</strain>
    </source>
</reference>
<feature type="region of interest" description="Disordered" evidence="1">
    <location>
        <begin position="388"/>
        <end position="412"/>
    </location>
</feature>
<gene>
    <name evidence="3" type="ORF">VTK73DRAFT_2264</name>
</gene>
<evidence type="ECO:0000313" key="4">
    <source>
        <dbReference type="Proteomes" id="UP001586593"/>
    </source>
</evidence>
<dbReference type="PANTHER" id="PTHR12480">
    <property type="entry name" value="ARGININE DEMETHYLASE AND LYSYL-HYDROXYLASE JMJD"/>
    <property type="match status" value="1"/>
</dbReference>
<dbReference type="InterPro" id="IPR041667">
    <property type="entry name" value="Cupin_8"/>
</dbReference>
<proteinExistence type="predicted"/>
<organism evidence="3 4">
    <name type="scientific">Phialemonium thermophilum</name>
    <dbReference type="NCBI Taxonomy" id="223376"/>
    <lineage>
        <taxon>Eukaryota</taxon>
        <taxon>Fungi</taxon>
        <taxon>Dikarya</taxon>
        <taxon>Ascomycota</taxon>
        <taxon>Pezizomycotina</taxon>
        <taxon>Sordariomycetes</taxon>
        <taxon>Sordariomycetidae</taxon>
        <taxon>Cephalothecales</taxon>
        <taxon>Cephalothecaceae</taxon>
        <taxon>Phialemonium</taxon>
    </lineage>
</organism>
<evidence type="ECO:0000256" key="1">
    <source>
        <dbReference type="SAM" id="MobiDB-lite"/>
    </source>
</evidence>
<comment type="caution">
    <text evidence="3">The sequence shown here is derived from an EMBL/GenBank/DDBJ whole genome shotgun (WGS) entry which is preliminary data.</text>
</comment>
<dbReference type="SMART" id="SM00558">
    <property type="entry name" value="JmjC"/>
    <property type="match status" value="1"/>
</dbReference>
<sequence>MQLAASCQILWLGLVEYQLMWREQRENGSSHEKTSSFTWRGSWRSTLLDLPKDKRAAVDCSNVYSDVLHRPFVCSHIALDGYASSIPRGNEIRRFENLTYDEFARDWSDRPFILTKCTQDWPASRSWNLDELLRRYGDVEFRAEAVDWAFSTYYAYLRDNDDESPLYLFDRRFAEKMGISVGRGPDEQGGKFAYWNPECFGTDLFEVLGAERPAHRWLIAGPARSGSTFHKDPNGTSAWNAVVQGAKYWILFPPSAAVPGVYESRDGGEVTSPLSIAEWLLSFHAEARRTPGCVEGVCRAGEMVHVPSGWWHLVVNLEAGVAITQNFVPAAHLAEVLGFLRDRADQTSGFKREVADPYGLFVERLRERHPQLLEAALEELEARRSRRKKRRWEAVAGGSDAEEGGPTKSSAFCFGFAEDDEEVP</sequence>
<dbReference type="InterPro" id="IPR050910">
    <property type="entry name" value="JMJD6_ArgDemeth/LysHydrox"/>
</dbReference>
<dbReference type="Proteomes" id="UP001586593">
    <property type="component" value="Unassembled WGS sequence"/>
</dbReference>
<name>A0ABR3VSJ8_9PEZI</name>
<accession>A0ABR3VSJ8</accession>
<dbReference type="InterPro" id="IPR003347">
    <property type="entry name" value="JmjC_dom"/>
</dbReference>
<dbReference type="PANTHER" id="PTHR12480:SF21">
    <property type="entry name" value="JMJC DOMAIN-CONTAINING PROTEIN 8"/>
    <property type="match status" value="1"/>
</dbReference>
<dbReference type="PROSITE" id="PS51184">
    <property type="entry name" value="JMJC"/>
    <property type="match status" value="1"/>
</dbReference>
<protein>
    <recommendedName>
        <fullName evidence="2">JmjC domain-containing protein</fullName>
    </recommendedName>
</protein>
<dbReference type="EMBL" id="JAZHXJ010001610">
    <property type="protein sequence ID" value="KAL1844582.1"/>
    <property type="molecule type" value="Genomic_DNA"/>
</dbReference>
<dbReference type="Pfam" id="PF13621">
    <property type="entry name" value="Cupin_8"/>
    <property type="match status" value="1"/>
</dbReference>
<dbReference type="SUPFAM" id="SSF51197">
    <property type="entry name" value="Clavaminate synthase-like"/>
    <property type="match status" value="1"/>
</dbReference>
<evidence type="ECO:0000259" key="2">
    <source>
        <dbReference type="PROSITE" id="PS51184"/>
    </source>
</evidence>